<feature type="compositionally biased region" description="Acidic residues" evidence="5">
    <location>
        <begin position="418"/>
        <end position="429"/>
    </location>
</feature>
<evidence type="ECO:0000256" key="1">
    <source>
        <dbReference type="ARBA" id="ARBA00022723"/>
    </source>
</evidence>
<dbReference type="Gene3D" id="2.30.30.140">
    <property type="match status" value="2"/>
</dbReference>
<feature type="domain" description="RING-type" evidence="6">
    <location>
        <begin position="41"/>
        <end position="82"/>
    </location>
</feature>
<evidence type="ECO:0000256" key="4">
    <source>
        <dbReference type="PROSITE-ProRule" id="PRU00175"/>
    </source>
</evidence>
<comment type="caution">
    <text evidence="7">The sequence shown here is derived from an EMBL/GenBank/DDBJ whole genome shotgun (WGS) entry which is preliminary data.</text>
</comment>
<dbReference type="InterPro" id="IPR013083">
    <property type="entry name" value="Znf_RING/FYVE/PHD"/>
</dbReference>
<keyword evidence="8" id="KW-1185">Reference proteome</keyword>
<evidence type="ECO:0000256" key="2">
    <source>
        <dbReference type="ARBA" id="ARBA00022771"/>
    </source>
</evidence>
<accession>A0A976IBL0</accession>
<dbReference type="Gene3D" id="3.30.40.10">
    <property type="entry name" value="Zinc/RING finger domain, C3HC4 (zinc finger)"/>
    <property type="match status" value="1"/>
</dbReference>
<evidence type="ECO:0000313" key="8">
    <source>
        <dbReference type="Proteomes" id="UP000294530"/>
    </source>
</evidence>
<dbReference type="RefSeq" id="XP_067815110.1">
    <property type="nucleotide sequence ID" value="XM_067958800.1"/>
</dbReference>
<feature type="compositionally biased region" description="Basic and acidic residues" evidence="5">
    <location>
        <begin position="467"/>
        <end position="476"/>
    </location>
</feature>
<feature type="compositionally biased region" description="Polar residues" evidence="5">
    <location>
        <begin position="481"/>
        <end position="490"/>
    </location>
</feature>
<gene>
    <name evidence="7" type="ORF">CCR75_000694</name>
</gene>
<reference evidence="7 8" key="1">
    <citation type="journal article" date="2021" name="Genome Biol.">
        <title>AFLAP: assembly-free linkage analysis pipeline using k-mers from genome sequencing data.</title>
        <authorList>
            <person name="Fletcher K."/>
            <person name="Zhang L."/>
            <person name="Gil J."/>
            <person name="Han R."/>
            <person name="Cavanaugh K."/>
            <person name="Michelmore R."/>
        </authorList>
    </citation>
    <scope>NUCLEOTIDE SEQUENCE [LARGE SCALE GENOMIC DNA]</scope>
    <source>
        <strain evidence="7 8">SF5</strain>
    </source>
</reference>
<dbReference type="SUPFAM" id="SSF57850">
    <property type="entry name" value="RING/U-box"/>
    <property type="match status" value="1"/>
</dbReference>
<keyword evidence="3" id="KW-0862">Zinc</keyword>
<protein>
    <recommendedName>
        <fullName evidence="6">RING-type domain-containing protein</fullName>
    </recommendedName>
</protein>
<dbReference type="OrthoDB" id="161570at2759"/>
<keyword evidence="1" id="KW-0479">Metal-binding</keyword>
<dbReference type="CDD" id="cd05162">
    <property type="entry name" value="PWWP"/>
    <property type="match status" value="1"/>
</dbReference>
<dbReference type="PROSITE" id="PS50089">
    <property type="entry name" value="ZF_RING_2"/>
    <property type="match status" value="1"/>
</dbReference>
<dbReference type="EMBL" id="SHOA02000001">
    <property type="protein sequence ID" value="TDH65611.1"/>
    <property type="molecule type" value="Genomic_DNA"/>
</dbReference>
<dbReference type="KEGG" id="blac:94344471"/>
<feature type="compositionally biased region" description="Low complexity" evidence="5">
    <location>
        <begin position="451"/>
        <end position="461"/>
    </location>
</feature>
<dbReference type="GeneID" id="94344471"/>
<keyword evidence="2 4" id="KW-0863">Zinc-finger</keyword>
<feature type="region of interest" description="Disordered" evidence="5">
    <location>
        <begin position="412"/>
        <end position="505"/>
    </location>
</feature>
<feature type="region of interest" description="Disordered" evidence="5">
    <location>
        <begin position="562"/>
        <end position="618"/>
    </location>
</feature>
<dbReference type="Proteomes" id="UP000294530">
    <property type="component" value="Unassembled WGS sequence"/>
</dbReference>
<dbReference type="AlphaFoldDB" id="A0A976IBL0"/>
<evidence type="ECO:0000256" key="3">
    <source>
        <dbReference type="ARBA" id="ARBA00022833"/>
    </source>
</evidence>
<dbReference type="InterPro" id="IPR001841">
    <property type="entry name" value="Znf_RING"/>
</dbReference>
<evidence type="ECO:0000313" key="7">
    <source>
        <dbReference type="EMBL" id="TDH65611.1"/>
    </source>
</evidence>
<dbReference type="Pfam" id="PF13639">
    <property type="entry name" value="zf-RING_2"/>
    <property type="match status" value="1"/>
</dbReference>
<proteinExistence type="predicted"/>
<feature type="compositionally biased region" description="Polar residues" evidence="5">
    <location>
        <begin position="430"/>
        <end position="442"/>
    </location>
</feature>
<dbReference type="SMART" id="SM00184">
    <property type="entry name" value="RING"/>
    <property type="match status" value="1"/>
</dbReference>
<dbReference type="CDD" id="cd20104">
    <property type="entry name" value="MBT_PHF20L1-like"/>
    <property type="match status" value="1"/>
</dbReference>
<sequence>MIPVPMQSSQPLPQTAIDIPQQSYVPLKNPMTGIETHKAECARCRKGLYEKDIVKQLQCGHLFHGHCIDNHLRVDIYCPVCRVQVLFPTAVPATIVHEGRAARSVYPSAKLPPRTEYVATAFVPSDGTNRSNYAPCRECGQMFYRDLTKVRPETNAWYRCEQCAPTDIIDFIRGSCAVQISNLRGKSYMPRIRNNVAVELRSRLTKGDWIDVLDCDGVWNVARVLSVPSSEEVEITYDGWTKEYDEIVKVESDRVAPYHTFTWTVKCWVKYLNWPLWPSLVTIRTPGTPAGIRNLAAEHRLQVDFFDSPNFAKRDRCWQKKLQIQRFNGSFSKKRMGSTGAQFEQALARALQSNASTEMPKFADGTLPIEYKISPATSVKAARKRMGDECWLQSFSNNQTLHKKNHVYEVLGDKDHSDDSDESSEEEVTVNDQCLNLSTSTGEPKKISNGKKQPSSTSSKLKSSRSKIKDPKELEMVAKSNLETNCNGNSTKKRLRTNRPTSDMMTSRAMEPTQNQHFESTQQQINLRIVIFLAFFLKNEEKATLNDKNTLEAPVQNLKARRKMIDNEPSDRSFDSTSSNDILKRANKRPRSDSPSQHRGLAKEKNFATTRRKALKHRPSLLLLNTNETSLSSSRRMDKNNACQPRDMAKPIVSYANKDKKTSNRKHLTTLNSTLSAETILSSDQSGPDDENKIGRGQRIIEEDTSMQKKSNHHAVIESVAHQMSPASQNNSFYRYDDADASQRHQQFCLMKADKAGADDLDKVRLSKRTAISVPKQFDSTSTLHMRTCHTNTSMIRLRPQPRIFMHESRPRTHSALPSRSTPIFSSSKGFSVESWFKRNSMANSKN</sequence>
<evidence type="ECO:0000259" key="6">
    <source>
        <dbReference type="PROSITE" id="PS50089"/>
    </source>
</evidence>
<dbReference type="PANTHER" id="PTHR45969">
    <property type="entry name" value="RING ZINC FINGER PROTEIN-RELATED"/>
    <property type="match status" value="1"/>
</dbReference>
<dbReference type="SUPFAM" id="SSF63748">
    <property type="entry name" value="Tudor/PWWP/MBT"/>
    <property type="match status" value="2"/>
</dbReference>
<feature type="compositionally biased region" description="Basic and acidic residues" evidence="5">
    <location>
        <begin position="563"/>
        <end position="574"/>
    </location>
</feature>
<organism evidence="7 8">
    <name type="scientific">Bremia lactucae</name>
    <name type="common">Lettuce downy mildew</name>
    <dbReference type="NCBI Taxonomy" id="4779"/>
    <lineage>
        <taxon>Eukaryota</taxon>
        <taxon>Sar</taxon>
        <taxon>Stramenopiles</taxon>
        <taxon>Oomycota</taxon>
        <taxon>Peronosporomycetes</taxon>
        <taxon>Peronosporales</taxon>
        <taxon>Peronosporaceae</taxon>
        <taxon>Bremia</taxon>
    </lineage>
</organism>
<dbReference type="GO" id="GO:0008270">
    <property type="term" value="F:zinc ion binding"/>
    <property type="evidence" value="ECO:0007669"/>
    <property type="project" value="UniProtKB-KW"/>
</dbReference>
<evidence type="ECO:0000256" key="5">
    <source>
        <dbReference type="SAM" id="MobiDB-lite"/>
    </source>
</evidence>
<name>A0A976IBL0_BRELC</name>